<comment type="caution">
    <text evidence="2">The sequence shown here is derived from an EMBL/GenBank/DDBJ whole genome shotgun (WGS) entry which is preliminary data.</text>
</comment>
<keyword evidence="1" id="KW-0812">Transmembrane</keyword>
<name>S4PG90_9PORP</name>
<dbReference type="Proteomes" id="UP000018031">
    <property type="component" value="Unassembled WGS sequence"/>
</dbReference>
<evidence type="ECO:0000313" key="3">
    <source>
        <dbReference type="Proteomes" id="UP000018031"/>
    </source>
</evidence>
<keyword evidence="1" id="KW-0472">Membrane</keyword>
<feature type="transmembrane region" description="Helical" evidence="1">
    <location>
        <begin position="18"/>
        <end position="35"/>
    </location>
</feature>
<sequence>MYTDAHTNQMPRTQHSGHLFYILYLPVKVFSFFFSEAF</sequence>
<gene>
    <name evidence="2" type="ORF">PORCRE_185</name>
</gene>
<evidence type="ECO:0000313" key="2">
    <source>
        <dbReference type="EMBL" id="GAD04499.1"/>
    </source>
</evidence>
<accession>S4PG90</accession>
<dbReference type="AlphaFoldDB" id="S4PG90"/>
<proteinExistence type="predicted"/>
<evidence type="ECO:0000256" key="1">
    <source>
        <dbReference type="SAM" id="Phobius"/>
    </source>
</evidence>
<dbReference type="EMBL" id="BAOU01000005">
    <property type="protein sequence ID" value="GAD04499.1"/>
    <property type="molecule type" value="Genomic_DNA"/>
</dbReference>
<reference evidence="3" key="1">
    <citation type="journal article" date="2013" name="Genome">
        <title>Draft Genome Sequences of Porphyromonas crevioricanis JCM 15906T and Porphyromonas cansulci JCM 13913T Isolated from a Canine Oral Cavity.</title>
        <authorList>
            <person name="Sakamoto M."/>
            <person name="Tanaka N."/>
            <person name="Shiwa Y."/>
            <person name="Yoshikawa H."/>
            <person name="Ohkuma M."/>
        </authorList>
    </citation>
    <scope>NUCLEOTIDE SEQUENCE [LARGE SCALE GENOMIC DNA]</scope>
    <source>
        <strain evidence="3">JCM 15906</strain>
    </source>
</reference>
<protein>
    <submittedName>
        <fullName evidence="2">Uncharacterized protein</fullName>
    </submittedName>
</protein>
<organism evidence="2 3">
    <name type="scientific">Porphyromonas crevioricanis JCM 15906</name>
    <dbReference type="NCBI Taxonomy" id="1305617"/>
    <lineage>
        <taxon>Bacteria</taxon>
        <taxon>Pseudomonadati</taxon>
        <taxon>Bacteroidota</taxon>
        <taxon>Bacteroidia</taxon>
        <taxon>Bacteroidales</taxon>
        <taxon>Porphyromonadaceae</taxon>
        <taxon>Porphyromonas</taxon>
    </lineage>
</organism>
<keyword evidence="1" id="KW-1133">Transmembrane helix</keyword>
<reference evidence="2 3" key="2">
    <citation type="journal article" date="2013" name="Genome Announc.">
        <title>Draft Genome Sequences of Porphyromonas crevioricanis JCM 15906T and Porphyromonas cansulci JCM 13913T Isolated from a Canine Oral Cavity.</title>
        <authorList>
            <person name="Sakamoto M."/>
            <person name="Tanaka N."/>
            <person name="Shiwa Y."/>
            <person name="Yoshikawa H."/>
            <person name="Ohkuma M."/>
        </authorList>
    </citation>
    <scope>NUCLEOTIDE SEQUENCE [LARGE SCALE GENOMIC DNA]</scope>
    <source>
        <strain evidence="2 3">JCM 15906</strain>
    </source>
</reference>